<name>A0A9N8EU95_9STRA</name>
<dbReference type="InterPro" id="IPR004843">
    <property type="entry name" value="Calcineurin-like_PHP"/>
</dbReference>
<feature type="domain" description="Calcineurin-like phosphoesterase" evidence="3">
    <location>
        <begin position="218"/>
        <end position="298"/>
    </location>
</feature>
<evidence type="ECO:0000256" key="2">
    <source>
        <dbReference type="SAM" id="MobiDB-lite"/>
    </source>
</evidence>
<feature type="region of interest" description="Disordered" evidence="2">
    <location>
        <begin position="88"/>
        <end position="121"/>
    </location>
</feature>
<dbReference type="PANTHER" id="PTHR32114">
    <property type="entry name" value="ABC TRANSPORTER ABCH.3"/>
    <property type="match status" value="1"/>
</dbReference>
<evidence type="ECO:0000259" key="3">
    <source>
        <dbReference type="Pfam" id="PF00149"/>
    </source>
</evidence>
<protein>
    <recommendedName>
        <fullName evidence="3">Calcineurin-like phosphoesterase domain-containing protein</fullName>
    </recommendedName>
</protein>
<accession>A0A9N8EU95</accession>
<dbReference type="EMBL" id="CAICTM010001589">
    <property type="protein sequence ID" value="CAB9524825.1"/>
    <property type="molecule type" value="Genomic_DNA"/>
</dbReference>
<feature type="region of interest" description="Disordered" evidence="2">
    <location>
        <begin position="863"/>
        <end position="884"/>
    </location>
</feature>
<dbReference type="InterPro" id="IPR029052">
    <property type="entry name" value="Metallo-depent_PP-like"/>
</dbReference>
<dbReference type="OrthoDB" id="18797at2759"/>
<comment type="caution">
    <text evidence="4">The sequence shown here is derived from an EMBL/GenBank/DDBJ whole genome shotgun (WGS) entry which is preliminary data.</text>
</comment>
<reference evidence="4" key="1">
    <citation type="submission" date="2020-06" db="EMBL/GenBank/DDBJ databases">
        <authorList>
            <consortium name="Plant Systems Biology data submission"/>
        </authorList>
    </citation>
    <scope>NUCLEOTIDE SEQUENCE</scope>
    <source>
        <strain evidence="4">D6</strain>
    </source>
</reference>
<keyword evidence="5" id="KW-1185">Reference proteome</keyword>
<feature type="coiled-coil region" evidence="1">
    <location>
        <begin position="1026"/>
        <end position="1148"/>
    </location>
</feature>
<feature type="region of interest" description="Disordered" evidence="2">
    <location>
        <begin position="144"/>
        <end position="183"/>
    </location>
</feature>
<dbReference type="Gene3D" id="3.40.50.300">
    <property type="entry name" value="P-loop containing nucleotide triphosphate hydrolases"/>
    <property type="match status" value="2"/>
</dbReference>
<evidence type="ECO:0000313" key="4">
    <source>
        <dbReference type="EMBL" id="CAB9524825.1"/>
    </source>
</evidence>
<dbReference type="InterPro" id="IPR027417">
    <property type="entry name" value="P-loop_NTPase"/>
</dbReference>
<dbReference type="SUPFAM" id="SSF56300">
    <property type="entry name" value="Metallo-dependent phosphatases"/>
    <property type="match status" value="1"/>
</dbReference>
<feature type="compositionally biased region" description="Low complexity" evidence="2">
    <location>
        <begin position="609"/>
        <end position="622"/>
    </location>
</feature>
<dbReference type="Pfam" id="PF00149">
    <property type="entry name" value="Metallophos"/>
    <property type="match status" value="1"/>
</dbReference>
<organism evidence="4 5">
    <name type="scientific">Seminavis robusta</name>
    <dbReference type="NCBI Taxonomy" id="568900"/>
    <lineage>
        <taxon>Eukaryota</taxon>
        <taxon>Sar</taxon>
        <taxon>Stramenopiles</taxon>
        <taxon>Ochrophyta</taxon>
        <taxon>Bacillariophyta</taxon>
        <taxon>Bacillariophyceae</taxon>
        <taxon>Bacillariophycidae</taxon>
        <taxon>Naviculales</taxon>
        <taxon>Naviculaceae</taxon>
        <taxon>Seminavis</taxon>
    </lineage>
</organism>
<dbReference type="PANTHER" id="PTHR32114:SF2">
    <property type="entry name" value="ABC TRANSPORTER ABCH.3"/>
    <property type="match status" value="1"/>
</dbReference>
<dbReference type="Gene3D" id="3.60.21.10">
    <property type="match status" value="1"/>
</dbReference>
<sequence length="1339" mass="147149">MRPQHQWETRKPSLFGYPSFLYPPPFHNTRLWLSFSSKSSSSDNNNNNNWTIGDTVLVDVHKDGSNMVQGVIQDIRKGGWYTLKLSSADGGEQNQQVKVRKSQLTTATTATSTKLESDTTTENELLLQQLPLEEPVQAIPAMTVTTESSSDDSSTATTAATMTADNDNSSTTTNNLPPPPPPRMDDLDALLQASDKIKAKEDPFLQQLAHHASIAKWVVFTDLHVAPSTLETSLAVIHRVHELAQQRHAGVLFLGDFWHHRGTLRVDCLNAVLHAFRQWTVPMILIPGNHDQVTLGGHSHGLTPLEQSYRVTVDHEDSSGTTIPGPLVFSHPTKLGNALFVPHIRDLAIMESVLQSDMAQSCQALFVHADVTGAYMNDMIVSTGGVHPSVFPSNRPIYSGHFHKPHTVIHNKNKKTADTQEVCIEYLGSPYETSLAEAHQEKALVVLDATQGWKCIERIPMNDIGRKHFKPQSLDELLELHVTTLENNVATATKKTVKEGDRIVLTLPRREVRDLDENTLFQDHTRALRQAGVAVEIREATTTAEAQEGDPASVAETTGATSLEDLSPLSTWARFWEVQQGADYDEEEAMALQEAGLRLLEEMEESEDATSSSSKSTEGSLLATKTNLQLDSVAVEGYGPFPTRVEYPLNDRGLVLLKGTNLDGGSDSNGSGKTTLAMAALWAMTGSADPRPFQDSKVVDILNDSNQNARVSVTGHLNGKPFVITRTKTPKKTGLAFFLDGQDLTTQSAKETMAVIEEKLGVSAPILARTMFHGQHALNELLEATDAKLKEELSLIVPLELWQGAGTMARSKGRTATKKENELQGMLALRTDDMEKLQNRFNRADADLKEKVEILRVREAEAKSFSAKQQQADGGEDEATKGKSLDSLRRSLEEANSLVETHQNHVSHLKEGRASVLKDIDGGLRIQMQSAQTAAEQLQKAQLEHQSANYEMETLKGAVGKLEKTWQVDLSVGELPSAFNIPEICPTCQQPVTNNGHEHAHESLQEKAEDEIQATLHSLATAQTKLLGAREAVEDAELSRQKLQQEAQIVHEQRDEQATYWDKLVSDAEEALRSSREQVAHLTQSYTAQAERQQEAALAQSKLEAQLNTARQAVEFAKEAHGNLSGELETLKAAVEDLGAQAKEQRRLTKQCAGLSDAFGTRGIQTFVLQNAVRDLQCLSQKYLDDFSDGAQRLQMSLDAGDKISRRALVREPDGSFRERPLATLSGGQWRRCSLALTLGFADLVATRGRLRPSLIVLDEPLTHLDRAGRRDVGKVLQKILGQRDGAGSGGSYSNFATSTILLILQDLAAEELEEAFDCIDEVVKQNGASFVKVDESTS</sequence>
<dbReference type="GO" id="GO:0006302">
    <property type="term" value="P:double-strand break repair"/>
    <property type="evidence" value="ECO:0007669"/>
    <property type="project" value="InterPro"/>
</dbReference>
<feature type="coiled-coil region" evidence="1">
    <location>
        <begin position="931"/>
        <end position="958"/>
    </location>
</feature>
<dbReference type="Proteomes" id="UP001153069">
    <property type="component" value="Unassembled WGS sequence"/>
</dbReference>
<dbReference type="GO" id="GO:0016887">
    <property type="term" value="F:ATP hydrolysis activity"/>
    <property type="evidence" value="ECO:0007669"/>
    <property type="project" value="InterPro"/>
</dbReference>
<feature type="compositionally biased region" description="Low complexity" evidence="2">
    <location>
        <begin position="144"/>
        <end position="175"/>
    </location>
</feature>
<proteinExistence type="predicted"/>
<evidence type="ECO:0000313" key="5">
    <source>
        <dbReference type="Proteomes" id="UP001153069"/>
    </source>
</evidence>
<gene>
    <name evidence="4" type="ORF">SEMRO_1591_G284450.1</name>
</gene>
<feature type="region of interest" description="Disordered" evidence="2">
    <location>
        <begin position="602"/>
        <end position="623"/>
    </location>
</feature>
<evidence type="ECO:0000256" key="1">
    <source>
        <dbReference type="SAM" id="Coils"/>
    </source>
</evidence>
<dbReference type="SUPFAM" id="SSF52540">
    <property type="entry name" value="P-loop containing nucleoside triphosphate hydrolases"/>
    <property type="match status" value="1"/>
</dbReference>
<keyword evidence="1" id="KW-0175">Coiled coil</keyword>